<evidence type="ECO:0000313" key="2">
    <source>
        <dbReference type="EMBL" id="MCF2872704.1"/>
    </source>
</evidence>
<evidence type="ECO:0000313" key="3">
    <source>
        <dbReference type="Proteomes" id="UP001200557"/>
    </source>
</evidence>
<proteinExistence type="predicted"/>
<accession>A0ABS9CZS6</accession>
<evidence type="ECO:0000256" key="1">
    <source>
        <dbReference type="SAM" id="Phobius"/>
    </source>
</evidence>
<name>A0ABS9CZS6_9RHOB</name>
<reference evidence="2 3" key="1">
    <citation type="submission" date="2022-01" db="EMBL/GenBank/DDBJ databases">
        <title>Octadecabacter sp. nov., isolated from a marine alga.</title>
        <authorList>
            <person name="Jin M.S."/>
            <person name="Kim H.M."/>
            <person name="Han D.M."/>
            <person name="Jung J.J."/>
            <person name="Jeon C.O."/>
        </authorList>
    </citation>
    <scope>NUCLEOTIDE SEQUENCE [LARGE SCALE GENOMIC DNA]</scope>
    <source>
        <strain evidence="2 3">G9-8</strain>
    </source>
</reference>
<protein>
    <recommendedName>
        <fullName evidence="4">Alpha/beta hydrolase</fullName>
    </recommendedName>
</protein>
<organism evidence="2 3">
    <name type="scientific">Octadecabacter dasysiphoniae</name>
    <dbReference type="NCBI Taxonomy" id="2909341"/>
    <lineage>
        <taxon>Bacteria</taxon>
        <taxon>Pseudomonadati</taxon>
        <taxon>Pseudomonadota</taxon>
        <taxon>Alphaproteobacteria</taxon>
        <taxon>Rhodobacterales</taxon>
        <taxon>Roseobacteraceae</taxon>
        <taxon>Octadecabacter</taxon>
    </lineage>
</organism>
<dbReference type="InterPro" id="IPR029058">
    <property type="entry name" value="AB_hydrolase_fold"/>
</dbReference>
<comment type="caution">
    <text evidence="2">The sequence shown here is derived from an EMBL/GenBank/DDBJ whole genome shotgun (WGS) entry which is preliminary data.</text>
</comment>
<feature type="transmembrane region" description="Helical" evidence="1">
    <location>
        <begin position="183"/>
        <end position="201"/>
    </location>
</feature>
<keyword evidence="3" id="KW-1185">Reference proteome</keyword>
<dbReference type="SUPFAM" id="SSF53474">
    <property type="entry name" value="alpha/beta-Hydrolases"/>
    <property type="match status" value="1"/>
</dbReference>
<feature type="transmembrane region" description="Helical" evidence="1">
    <location>
        <begin position="122"/>
        <end position="147"/>
    </location>
</feature>
<sequence length="433" mass="47971">MDQAEHTQVKRRKVFYIPGYDPIHPRRYRELYRTESAAQSEISGYDIGIAPKSGENYGWRVEARMDSQSTDAEVEVLVWSDIVRGSMSSSIPATYLQLVRTAWTYITSGALRRLMWLRKGPVIAALYPVGMLILQLLLAVGLGVFAAKLLGFSLTSGAGAILSVLGSGDTSDLDFSILEWGRLIAQWALGLWIVSIVLRWFKKKDGKFFAYYLMHDYAYSAHWKGANPPELEQRMAEFRAAIGAALAQDVDEVLVVGHSSGAHLAVSILADLIRDGGVPKDGPALGFLSLGQVVPMVSFLPKADRLRADLHYLSARDELAWIDVTAPGDGCAFALCDPVAVSGVAPAGQKWPLVISAAFTQTLSPERWKELRWKFFRLHFQYLCAFDRVGDYDYFRITAGPVTLRDRFADRAPSKSRIDVAASKFTSMSHEPA</sequence>
<dbReference type="Proteomes" id="UP001200557">
    <property type="component" value="Unassembled WGS sequence"/>
</dbReference>
<evidence type="ECO:0008006" key="4">
    <source>
        <dbReference type="Google" id="ProtNLM"/>
    </source>
</evidence>
<dbReference type="EMBL" id="JAKGAQ010000005">
    <property type="protein sequence ID" value="MCF2872704.1"/>
    <property type="molecule type" value="Genomic_DNA"/>
</dbReference>
<keyword evidence="1" id="KW-0812">Transmembrane</keyword>
<gene>
    <name evidence="2" type="ORF">L0664_16660</name>
</gene>
<keyword evidence="1" id="KW-1133">Transmembrane helix</keyword>
<dbReference type="RefSeq" id="WP_235227033.1">
    <property type="nucleotide sequence ID" value="NZ_JAKGAQ010000005.1"/>
</dbReference>
<keyword evidence="1" id="KW-0472">Membrane</keyword>